<name>A0ACC2MRT5_PERAE</name>
<gene>
    <name evidence="1" type="ORF">MRB53_001236</name>
</gene>
<organism evidence="1 2">
    <name type="scientific">Persea americana</name>
    <name type="common">Avocado</name>
    <dbReference type="NCBI Taxonomy" id="3435"/>
    <lineage>
        <taxon>Eukaryota</taxon>
        <taxon>Viridiplantae</taxon>
        <taxon>Streptophyta</taxon>
        <taxon>Embryophyta</taxon>
        <taxon>Tracheophyta</taxon>
        <taxon>Spermatophyta</taxon>
        <taxon>Magnoliopsida</taxon>
        <taxon>Magnoliidae</taxon>
        <taxon>Laurales</taxon>
        <taxon>Lauraceae</taxon>
        <taxon>Persea</taxon>
    </lineage>
</organism>
<dbReference type="Proteomes" id="UP001234297">
    <property type="component" value="Chromosome 1"/>
</dbReference>
<comment type="caution">
    <text evidence="1">The sequence shown here is derived from an EMBL/GenBank/DDBJ whole genome shotgun (WGS) entry which is preliminary data.</text>
</comment>
<evidence type="ECO:0000313" key="2">
    <source>
        <dbReference type="Proteomes" id="UP001234297"/>
    </source>
</evidence>
<accession>A0ACC2MRT5</accession>
<keyword evidence="2" id="KW-1185">Reference proteome</keyword>
<reference evidence="1 2" key="1">
    <citation type="journal article" date="2022" name="Hortic Res">
        <title>A haplotype resolved chromosomal level avocado genome allows analysis of novel avocado genes.</title>
        <authorList>
            <person name="Nath O."/>
            <person name="Fletcher S.J."/>
            <person name="Hayward A."/>
            <person name="Shaw L.M."/>
            <person name="Masouleh A.K."/>
            <person name="Furtado A."/>
            <person name="Henry R.J."/>
            <person name="Mitter N."/>
        </authorList>
    </citation>
    <scope>NUCLEOTIDE SEQUENCE [LARGE SCALE GENOMIC DNA]</scope>
    <source>
        <strain evidence="2">cv. Hass</strain>
    </source>
</reference>
<sequence length="207" mass="21926">MPATASDSQFPVFLHSERRKSGNCSFTAALISGKVAFPVFSCQRGGNLEMAALPPFPSAVKLQFPAFLPSERRKTGNFGYAAGQVLRPSWCTHAALPLPATASDSHVPVFLHSERSKSGNCSFAAALIGGKVAFPVFSCQRGGNLEMAALPPFPSAVKLQFPAFLPSERRKTGNFGYAAGPYGGNLSIRFSILFSLLLLVGASWVGA</sequence>
<evidence type="ECO:0000313" key="1">
    <source>
        <dbReference type="EMBL" id="KAJ8648213.1"/>
    </source>
</evidence>
<dbReference type="EMBL" id="CM056809">
    <property type="protein sequence ID" value="KAJ8648213.1"/>
    <property type="molecule type" value="Genomic_DNA"/>
</dbReference>
<proteinExistence type="predicted"/>
<protein>
    <submittedName>
        <fullName evidence="1">Uncharacterized protein</fullName>
    </submittedName>
</protein>